<proteinExistence type="predicted"/>
<keyword evidence="1" id="KW-0812">Transmembrane</keyword>
<gene>
    <name evidence="2" type="ORF">SAMN05878443_1926</name>
</gene>
<feature type="transmembrane region" description="Helical" evidence="1">
    <location>
        <begin position="182"/>
        <end position="205"/>
    </location>
</feature>
<evidence type="ECO:0000313" key="2">
    <source>
        <dbReference type="EMBL" id="SIO20427.1"/>
    </source>
</evidence>
<protein>
    <recommendedName>
        <fullName evidence="4">ABC-2 family transporter protein</fullName>
    </recommendedName>
</protein>
<feature type="transmembrane region" description="Helical" evidence="1">
    <location>
        <begin position="214"/>
        <end position="233"/>
    </location>
</feature>
<name>A0A1N6HKZ8_9LACT</name>
<organism evidence="2 3">
    <name type="scientific">Carnobacterium alterfunditum</name>
    <dbReference type="NCBI Taxonomy" id="28230"/>
    <lineage>
        <taxon>Bacteria</taxon>
        <taxon>Bacillati</taxon>
        <taxon>Bacillota</taxon>
        <taxon>Bacilli</taxon>
        <taxon>Lactobacillales</taxon>
        <taxon>Carnobacteriaceae</taxon>
        <taxon>Carnobacterium</taxon>
    </lineage>
</organism>
<feature type="transmembrane region" description="Helical" evidence="1">
    <location>
        <begin position="75"/>
        <end position="98"/>
    </location>
</feature>
<keyword evidence="1" id="KW-1133">Transmembrane helix</keyword>
<feature type="transmembrane region" description="Helical" evidence="1">
    <location>
        <begin position="248"/>
        <end position="271"/>
    </location>
</feature>
<feature type="transmembrane region" description="Helical" evidence="1">
    <location>
        <begin position="119"/>
        <end position="145"/>
    </location>
</feature>
<evidence type="ECO:0000313" key="3">
    <source>
        <dbReference type="Proteomes" id="UP000184758"/>
    </source>
</evidence>
<dbReference type="Proteomes" id="UP000184758">
    <property type="component" value="Unassembled WGS sequence"/>
</dbReference>
<dbReference type="STRING" id="28230.SAMN05878443_1926"/>
<dbReference type="RefSeq" id="WP_034545502.1">
    <property type="nucleotide sequence ID" value="NZ_FSRN01000001.1"/>
</dbReference>
<dbReference type="EMBL" id="FSRN01000001">
    <property type="protein sequence ID" value="SIO20427.1"/>
    <property type="molecule type" value="Genomic_DNA"/>
</dbReference>
<reference evidence="3" key="1">
    <citation type="submission" date="2016-11" db="EMBL/GenBank/DDBJ databases">
        <authorList>
            <person name="Varghese N."/>
            <person name="Submissions S."/>
        </authorList>
    </citation>
    <scope>NUCLEOTIDE SEQUENCE [LARGE SCALE GENOMIC DNA]</scope>
    <source>
        <strain evidence="3">313</strain>
    </source>
</reference>
<evidence type="ECO:0008006" key="4">
    <source>
        <dbReference type="Google" id="ProtNLM"/>
    </source>
</evidence>
<dbReference type="eggNOG" id="ENOG502Z90D">
    <property type="taxonomic scope" value="Bacteria"/>
</dbReference>
<keyword evidence="3" id="KW-1185">Reference proteome</keyword>
<dbReference type="OrthoDB" id="1751619at2"/>
<sequence>MKTYLKLVNFEFNRCAKLYAVLIGMTVVSQLIAVFAASRGYINQLNEALYQNKIPKAQFLSETGEISMFEVVNNVWFYLPIVICITAILFYSFFIWYVEWMGKNTFIYRLLMLPTSRMTIFWSKLTTIALMIFGLVSIQLILLLIESQLLEVLVASEFRLDLSVRQIIEVSLYLSILLPKSFVSFVSYYGVGFTLLFLSFTAILFERSFRLKGLIMGLIFGGTLFLLFGSPVIAREFFGFDWLYPGEILVIEVVLGILVIAISSWVSHYLLHKRVTV</sequence>
<feature type="transmembrane region" description="Helical" evidence="1">
    <location>
        <begin position="20"/>
        <end position="42"/>
    </location>
</feature>
<accession>A0A1N6HKZ8</accession>
<evidence type="ECO:0000256" key="1">
    <source>
        <dbReference type="SAM" id="Phobius"/>
    </source>
</evidence>
<dbReference type="AlphaFoldDB" id="A0A1N6HKZ8"/>
<keyword evidence="1" id="KW-0472">Membrane</keyword>